<comment type="caution">
    <text evidence="1">The sequence shown here is derived from an EMBL/GenBank/DDBJ whole genome shotgun (WGS) entry which is preliminary data.</text>
</comment>
<name>A0A0F9DQT6_9ZZZZ</name>
<sequence length="121" mass="13432">MSDTILLSKFHRSSPRVGGPYELAPLAERTADWFSDQFYIANGVEQIYWEMKVTALTGTAKVTPWLQFFMPSGDELQFGFGQQASAVASYTSGFGIGVDTAIGRKVSRLLLTDVIYRLNLN</sequence>
<evidence type="ECO:0000313" key="1">
    <source>
        <dbReference type="EMBL" id="KKL14263.1"/>
    </source>
</evidence>
<proteinExistence type="predicted"/>
<protein>
    <submittedName>
        <fullName evidence="1">Uncharacterized protein</fullName>
    </submittedName>
</protein>
<organism evidence="1">
    <name type="scientific">marine sediment metagenome</name>
    <dbReference type="NCBI Taxonomy" id="412755"/>
    <lineage>
        <taxon>unclassified sequences</taxon>
        <taxon>metagenomes</taxon>
        <taxon>ecological metagenomes</taxon>
    </lineage>
</organism>
<accession>A0A0F9DQT6</accession>
<dbReference type="AlphaFoldDB" id="A0A0F9DQT6"/>
<reference evidence="1" key="1">
    <citation type="journal article" date="2015" name="Nature">
        <title>Complex archaea that bridge the gap between prokaryotes and eukaryotes.</title>
        <authorList>
            <person name="Spang A."/>
            <person name="Saw J.H."/>
            <person name="Jorgensen S.L."/>
            <person name="Zaremba-Niedzwiedzka K."/>
            <person name="Martijn J."/>
            <person name="Lind A.E."/>
            <person name="van Eijk R."/>
            <person name="Schleper C."/>
            <person name="Guy L."/>
            <person name="Ettema T.J."/>
        </authorList>
    </citation>
    <scope>NUCLEOTIDE SEQUENCE</scope>
</reference>
<gene>
    <name evidence="1" type="ORF">LCGC14_2517440</name>
</gene>
<dbReference type="EMBL" id="LAZR01040526">
    <property type="protein sequence ID" value="KKL14263.1"/>
    <property type="molecule type" value="Genomic_DNA"/>
</dbReference>
<feature type="non-terminal residue" evidence="1">
    <location>
        <position position="121"/>
    </location>
</feature>